<accession>A0ABU4WCY0</accession>
<dbReference type="PANTHER" id="PTHR30455">
    <property type="entry name" value="TRANSCRIPTIONAL REPRESSOR NRDR"/>
    <property type="match status" value="1"/>
</dbReference>
<dbReference type="Proteomes" id="UP001279681">
    <property type="component" value="Unassembled WGS sequence"/>
</dbReference>
<evidence type="ECO:0000256" key="4">
    <source>
        <dbReference type="ARBA" id="ARBA00023015"/>
    </source>
</evidence>
<evidence type="ECO:0000256" key="5">
    <source>
        <dbReference type="ARBA" id="ARBA00023125"/>
    </source>
</evidence>
<evidence type="ECO:0000259" key="8">
    <source>
        <dbReference type="PROSITE" id="PS51161"/>
    </source>
</evidence>
<comment type="caution">
    <text evidence="9">The sequence shown here is derived from an EMBL/GenBank/DDBJ whole genome shotgun (WGS) entry which is preliminary data.</text>
</comment>
<keyword evidence="7" id="KW-0863">Zinc-finger</keyword>
<dbReference type="PANTHER" id="PTHR30455:SF2">
    <property type="entry name" value="TRANSCRIPTIONAL REPRESSOR NRDR"/>
    <property type="match status" value="1"/>
</dbReference>
<comment type="cofactor">
    <cofactor evidence="7">
        <name>Zn(2+)</name>
        <dbReference type="ChEBI" id="CHEBI:29105"/>
    </cofactor>
    <text evidence="7">Binds 1 zinc ion.</text>
</comment>
<keyword evidence="4 7" id="KW-0805">Transcription regulation</keyword>
<reference evidence="10" key="1">
    <citation type="submission" date="2023-07" db="EMBL/GenBank/DDBJ databases">
        <authorList>
            <person name="Colorado M.A."/>
            <person name="Villamil L.M."/>
            <person name="Melo J.F."/>
            <person name="Rodriguez J.A."/>
            <person name="Ruiz R.Y."/>
        </authorList>
    </citation>
    <scope>NUCLEOTIDE SEQUENCE [LARGE SCALE GENOMIC DNA]</scope>
    <source>
        <strain evidence="10">C33</strain>
    </source>
</reference>
<keyword evidence="7" id="KW-0479">Metal-binding</keyword>
<name>A0ABU4WCY0_9FUSO</name>
<keyword evidence="1 7" id="KW-0678">Repressor</keyword>
<dbReference type="RefSeq" id="WP_320313655.1">
    <property type="nucleotide sequence ID" value="NZ_JAVIKH010000008.1"/>
</dbReference>
<evidence type="ECO:0000256" key="3">
    <source>
        <dbReference type="ARBA" id="ARBA00022840"/>
    </source>
</evidence>
<dbReference type="EMBL" id="JAVIKH010000008">
    <property type="protein sequence ID" value="MDX8336250.1"/>
    <property type="molecule type" value="Genomic_DNA"/>
</dbReference>
<keyword evidence="6 7" id="KW-0804">Transcription</keyword>
<keyword evidence="7" id="KW-0862">Zinc</keyword>
<dbReference type="InterPro" id="IPR003796">
    <property type="entry name" value="RNR_NrdR-like"/>
</dbReference>
<evidence type="ECO:0000313" key="10">
    <source>
        <dbReference type="Proteomes" id="UP001279681"/>
    </source>
</evidence>
<dbReference type="HAMAP" id="MF_00440">
    <property type="entry name" value="NrdR"/>
    <property type="match status" value="1"/>
</dbReference>
<dbReference type="InterPro" id="IPR005144">
    <property type="entry name" value="ATP-cone_dom"/>
</dbReference>
<keyword evidence="2 7" id="KW-0547">Nucleotide-binding</keyword>
<comment type="similarity">
    <text evidence="7">Belongs to the NrdR family.</text>
</comment>
<evidence type="ECO:0000256" key="2">
    <source>
        <dbReference type="ARBA" id="ARBA00022741"/>
    </source>
</evidence>
<protein>
    <recommendedName>
        <fullName evidence="7">Transcriptional repressor NrdR</fullName>
    </recommendedName>
</protein>
<feature type="zinc finger region" evidence="7">
    <location>
        <begin position="3"/>
        <end position="34"/>
    </location>
</feature>
<gene>
    <name evidence="7 9" type="primary">nrdR</name>
    <name evidence="9" type="ORF">RFV38_07050</name>
</gene>
<dbReference type="Pfam" id="PF03477">
    <property type="entry name" value="ATP-cone"/>
    <property type="match status" value="1"/>
</dbReference>
<dbReference type="Pfam" id="PF22811">
    <property type="entry name" value="Zn_ribbon_NrdR"/>
    <property type="match status" value="1"/>
</dbReference>
<proteinExistence type="inferred from homology"/>
<evidence type="ECO:0000256" key="7">
    <source>
        <dbReference type="HAMAP-Rule" id="MF_00440"/>
    </source>
</evidence>
<evidence type="ECO:0000256" key="6">
    <source>
        <dbReference type="ARBA" id="ARBA00023163"/>
    </source>
</evidence>
<feature type="domain" description="ATP-cone" evidence="8">
    <location>
        <begin position="49"/>
        <end position="139"/>
    </location>
</feature>
<dbReference type="InterPro" id="IPR055173">
    <property type="entry name" value="NrdR-like_N"/>
</dbReference>
<comment type="function">
    <text evidence="7">Negatively regulates transcription of bacterial ribonucleotide reductase nrd genes and operons by binding to NrdR-boxes.</text>
</comment>
<organism evidence="9 10">
    <name type="scientific">Candidatus Cetobacterium colombiensis</name>
    <dbReference type="NCBI Taxonomy" id="3073100"/>
    <lineage>
        <taxon>Bacteria</taxon>
        <taxon>Fusobacteriati</taxon>
        <taxon>Fusobacteriota</taxon>
        <taxon>Fusobacteriia</taxon>
        <taxon>Fusobacteriales</taxon>
        <taxon>Fusobacteriaceae</taxon>
        <taxon>Cetobacterium</taxon>
    </lineage>
</organism>
<evidence type="ECO:0000256" key="1">
    <source>
        <dbReference type="ARBA" id="ARBA00022491"/>
    </source>
</evidence>
<keyword evidence="3 7" id="KW-0067">ATP-binding</keyword>
<keyword evidence="5 7" id="KW-0238">DNA-binding</keyword>
<evidence type="ECO:0000313" key="9">
    <source>
        <dbReference type="EMBL" id="MDX8336250.1"/>
    </source>
</evidence>
<sequence>MRCPFCNSEDTKVIDSRAFSENNSIKRRRECNNCEKRFTTYERIEENPIYVVKKNKSREKFNKEKLLRGLERATNKRNISRDDLEKFIADVEKVIQNTLKNEITTQELGELVLNKLKELDEVAYVRFASVYKEFDDIKSFIDIVEDIKKDKKL</sequence>
<dbReference type="NCBIfam" id="TIGR00244">
    <property type="entry name" value="transcriptional regulator NrdR"/>
    <property type="match status" value="1"/>
</dbReference>
<keyword evidence="10" id="KW-1185">Reference proteome</keyword>
<dbReference type="PROSITE" id="PS51161">
    <property type="entry name" value="ATP_CONE"/>
    <property type="match status" value="1"/>
</dbReference>